<dbReference type="Proteomes" id="UP000317638">
    <property type="component" value="Unassembled WGS sequence"/>
</dbReference>
<sequence>MSIEAWWPKLRQQSRDYLMENNGDEVPAELVEEITGAGAIISADAWWVGQSGPAGLFLSDEANDWIDEVANGETPEPRGEDRGPTS</sequence>
<protein>
    <submittedName>
        <fullName evidence="1">Uncharacterized protein</fullName>
    </submittedName>
</protein>
<dbReference type="AlphaFoldDB" id="A0A553K419"/>
<evidence type="ECO:0000313" key="1">
    <source>
        <dbReference type="EMBL" id="TRY19426.1"/>
    </source>
</evidence>
<evidence type="ECO:0000313" key="2">
    <source>
        <dbReference type="Proteomes" id="UP000317638"/>
    </source>
</evidence>
<dbReference type="RefSeq" id="WP_185975559.1">
    <property type="nucleotide sequence ID" value="NZ_VKKG01000001.1"/>
</dbReference>
<reference evidence="1 2" key="1">
    <citation type="submission" date="2019-07" db="EMBL/GenBank/DDBJ databases">
        <authorList>
            <person name="Zhou L.-Y."/>
        </authorList>
    </citation>
    <scope>NUCLEOTIDE SEQUENCE [LARGE SCALE GENOMIC DNA]</scope>
    <source>
        <strain evidence="1 2">YIM 101269</strain>
    </source>
</reference>
<comment type="caution">
    <text evidence="1">The sequence shown here is derived from an EMBL/GenBank/DDBJ whole genome shotgun (WGS) entry which is preliminary data.</text>
</comment>
<name>A0A553K419_9ACTN</name>
<organism evidence="1 2">
    <name type="scientific">Tessaracoccus rhinocerotis</name>
    <dbReference type="NCBI Taxonomy" id="1689449"/>
    <lineage>
        <taxon>Bacteria</taxon>
        <taxon>Bacillati</taxon>
        <taxon>Actinomycetota</taxon>
        <taxon>Actinomycetes</taxon>
        <taxon>Propionibacteriales</taxon>
        <taxon>Propionibacteriaceae</taxon>
        <taxon>Tessaracoccus</taxon>
    </lineage>
</organism>
<keyword evidence="2" id="KW-1185">Reference proteome</keyword>
<dbReference type="EMBL" id="VKKG01000001">
    <property type="protein sequence ID" value="TRY19426.1"/>
    <property type="molecule type" value="Genomic_DNA"/>
</dbReference>
<proteinExistence type="predicted"/>
<gene>
    <name evidence="1" type="ORF">FOJ82_00470</name>
</gene>
<accession>A0A553K419</accession>